<dbReference type="Pfam" id="PF22366">
    <property type="entry name" value="NDH2_C"/>
    <property type="match status" value="1"/>
</dbReference>
<dbReference type="OrthoDB" id="3244603at2759"/>
<proteinExistence type="predicted"/>
<dbReference type="AlphaFoldDB" id="A0A166H4W3"/>
<name>A0A166H4W3_9AGAM</name>
<dbReference type="Proteomes" id="UP000076532">
    <property type="component" value="Unassembled WGS sequence"/>
</dbReference>
<dbReference type="STRING" id="436010.A0A166H4W3"/>
<protein>
    <recommendedName>
        <fullName evidence="2">External alternative NADH-ubiquinone oxidoreductase-like C-terminal domain-containing protein</fullName>
    </recommendedName>
</protein>
<reference evidence="3 4" key="1">
    <citation type="journal article" date="2016" name="Mol. Biol. Evol.">
        <title>Comparative Genomics of Early-Diverging Mushroom-Forming Fungi Provides Insights into the Origins of Lignocellulose Decay Capabilities.</title>
        <authorList>
            <person name="Nagy L.G."/>
            <person name="Riley R."/>
            <person name="Tritt A."/>
            <person name="Adam C."/>
            <person name="Daum C."/>
            <person name="Floudas D."/>
            <person name="Sun H."/>
            <person name="Yadav J.S."/>
            <person name="Pangilinan J."/>
            <person name="Larsson K.H."/>
            <person name="Matsuura K."/>
            <person name="Barry K."/>
            <person name="Labutti K."/>
            <person name="Kuo R."/>
            <person name="Ohm R.A."/>
            <person name="Bhattacharya S.S."/>
            <person name="Shirouzu T."/>
            <person name="Yoshinaga Y."/>
            <person name="Martin F.M."/>
            <person name="Grigoriev I.V."/>
            <person name="Hibbett D.S."/>
        </authorList>
    </citation>
    <scope>NUCLEOTIDE SEQUENCE [LARGE SCALE GENOMIC DNA]</scope>
    <source>
        <strain evidence="3 4">CBS 109695</strain>
    </source>
</reference>
<evidence type="ECO:0000313" key="3">
    <source>
        <dbReference type="EMBL" id="KZP18482.1"/>
    </source>
</evidence>
<evidence type="ECO:0000256" key="1">
    <source>
        <dbReference type="SAM" id="MobiDB-lite"/>
    </source>
</evidence>
<evidence type="ECO:0000313" key="4">
    <source>
        <dbReference type="Proteomes" id="UP000076532"/>
    </source>
</evidence>
<feature type="compositionally biased region" description="Basic and acidic residues" evidence="1">
    <location>
        <begin position="15"/>
        <end position="25"/>
    </location>
</feature>
<feature type="compositionally biased region" description="Polar residues" evidence="1">
    <location>
        <begin position="1"/>
        <end position="12"/>
    </location>
</feature>
<feature type="region of interest" description="Disordered" evidence="1">
    <location>
        <begin position="1"/>
        <end position="25"/>
    </location>
</feature>
<dbReference type="Gene3D" id="3.50.50.100">
    <property type="match status" value="1"/>
</dbReference>
<dbReference type="EMBL" id="KV417572">
    <property type="protein sequence ID" value="KZP18482.1"/>
    <property type="molecule type" value="Genomic_DNA"/>
</dbReference>
<sequence length="87" mass="9495">MRASSPSATVLGSSKVRESGEIAKEKDALSRQLEKLKPRPFCYSHQGSLAYIGSGKAIADLPFFNGNVSACLYHRFLMQSILTGFNL</sequence>
<accession>A0A166H4W3</accession>
<gene>
    <name evidence="3" type="ORF">FIBSPDRAFT_863733</name>
</gene>
<feature type="domain" description="External alternative NADH-ubiquinone oxidoreductase-like C-terminal" evidence="2">
    <location>
        <begin position="45"/>
        <end position="68"/>
    </location>
</feature>
<dbReference type="InterPro" id="IPR054585">
    <property type="entry name" value="NDH2-like_C"/>
</dbReference>
<organism evidence="3 4">
    <name type="scientific">Athelia psychrophila</name>
    <dbReference type="NCBI Taxonomy" id="1759441"/>
    <lineage>
        <taxon>Eukaryota</taxon>
        <taxon>Fungi</taxon>
        <taxon>Dikarya</taxon>
        <taxon>Basidiomycota</taxon>
        <taxon>Agaricomycotina</taxon>
        <taxon>Agaricomycetes</taxon>
        <taxon>Agaricomycetidae</taxon>
        <taxon>Atheliales</taxon>
        <taxon>Atheliaceae</taxon>
        <taxon>Athelia</taxon>
    </lineage>
</organism>
<keyword evidence="4" id="KW-1185">Reference proteome</keyword>
<evidence type="ECO:0000259" key="2">
    <source>
        <dbReference type="Pfam" id="PF22366"/>
    </source>
</evidence>